<dbReference type="RefSeq" id="WP_035585852.1">
    <property type="nucleotide sequence ID" value="NZ_PPTY01000005.1"/>
</dbReference>
<evidence type="ECO:0000313" key="1">
    <source>
        <dbReference type="EMBL" id="RDB87234.1"/>
    </source>
</evidence>
<sequence length="482" mass="52182">MSHDGEDYTQIAFLRSDIDDSTGEYTERFEAGSFDMPAADALRFDLAVDLMDYFSGRTFEGEPGVSRGLEPREAVAAVEGATGCDLNFFEDFWLGSPGEIVESVHVGPYTKQSLLDFSYYAKELSRRYGFADSDILEIARHLPEECPDRFAAVKAYLDCEYVPDGDAPDEKTYRWGDFLEIAGGDARYAAMLVDRTAAGESEEGLHPETLVDQDIRDGEAFMLAGRPIAPEDAYDLPGTVHGLYKELADNVDRSGMLFRDWRGFAAGTDADDVLRAIEAAFGETEYSRAGTVLGAYADDTFMSPLHVAQDAPRDVTPLTPWEDEDGVAFLSRTLDADAGAPVPCLWYCMRDGEQGFEVGGVKLDCSKIGFDEVSAAAASNGIDSVLAYLGESPRGLEPLCDIAVRRVDAGMPDTVRHFGSQDEAMAMLSAITGCRVQAYGIDTLTYRASLGNAAAAKLAAGALAMNDRLSGRGDAVEAGRRL</sequence>
<dbReference type="AlphaFoldDB" id="A0A369NC64"/>
<name>A0A369NC64_EGGLN</name>
<protein>
    <submittedName>
        <fullName evidence="1">Uncharacterized protein</fullName>
    </submittedName>
</protein>
<organism evidence="1 2">
    <name type="scientific">Eggerthella lenta</name>
    <name type="common">Eubacterium lentum</name>
    <dbReference type="NCBI Taxonomy" id="84112"/>
    <lineage>
        <taxon>Bacteria</taxon>
        <taxon>Bacillati</taxon>
        <taxon>Actinomycetota</taxon>
        <taxon>Coriobacteriia</taxon>
        <taxon>Eggerthellales</taxon>
        <taxon>Eggerthellaceae</taxon>
        <taxon>Eggerthella</taxon>
    </lineage>
</organism>
<evidence type="ECO:0000313" key="2">
    <source>
        <dbReference type="Proteomes" id="UP000253857"/>
    </source>
</evidence>
<dbReference type="EMBL" id="PPTY01000005">
    <property type="protein sequence ID" value="RDB87234.1"/>
    <property type="molecule type" value="Genomic_DNA"/>
</dbReference>
<comment type="caution">
    <text evidence="1">The sequence shown here is derived from an EMBL/GenBank/DDBJ whole genome shotgun (WGS) entry which is preliminary data.</text>
</comment>
<accession>A0A369NC64</accession>
<reference evidence="1 2" key="1">
    <citation type="journal article" date="2018" name="Elife">
        <title>Discovery and characterization of a prevalent human gut bacterial enzyme sufficient for the inactivation of a family of plant toxins.</title>
        <authorList>
            <person name="Koppel N."/>
            <person name="Bisanz J.E."/>
            <person name="Pandelia M.E."/>
            <person name="Turnbaugh P.J."/>
            <person name="Balskus E.P."/>
        </authorList>
    </citation>
    <scope>NUCLEOTIDE SEQUENCE [LARGE SCALE GENOMIC DNA]</scope>
    <source>
        <strain evidence="1 2">FAA1-1-60AUCSF</strain>
    </source>
</reference>
<gene>
    <name evidence="1" type="ORF">C1871_05195</name>
</gene>
<proteinExistence type="predicted"/>
<dbReference type="Proteomes" id="UP000253857">
    <property type="component" value="Unassembled WGS sequence"/>
</dbReference>